<dbReference type="GO" id="GO:0009088">
    <property type="term" value="P:threonine biosynthetic process"/>
    <property type="evidence" value="ECO:0007669"/>
    <property type="project" value="UniProtKB-UniRule"/>
</dbReference>
<keyword evidence="1 7" id="KW-0028">Amino-acid biosynthesis</keyword>
<keyword evidence="11" id="KW-1185">Reference proteome</keyword>
<keyword evidence="7" id="KW-0963">Cytoplasm</keyword>
<dbReference type="PIRSF" id="PIRSF000676">
    <property type="entry name" value="Homoser_kin"/>
    <property type="match status" value="1"/>
</dbReference>
<dbReference type="PANTHER" id="PTHR20861">
    <property type="entry name" value="HOMOSERINE/4-DIPHOSPHOCYTIDYL-2-C-METHYL-D-ERYTHRITOL KINASE"/>
    <property type="match status" value="1"/>
</dbReference>
<dbReference type="Gene3D" id="3.30.230.10">
    <property type="match status" value="1"/>
</dbReference>
<comment type="caution">
    <text evidence="7">Lacks conserved residue(s) required for the propagation of feature annotation.</text>
</comment>
<dbReference type="Gene3D" id="3.30.70.890">
    <property type="entry name" value="GHMP kinase, C-terminal domain"/>
    <property type="match status" value="1"/>
</dbReference>
<dbReference type="EC" id="2.7.1.39" evidence="7 8"/>
<dbReference type="EMBL" id="CP060394">
    <property type="protein sequence ID" value="QNI34172.1"/>
    <property type="molecule type" value="Genomic_DNA"/>
</dbReference>
<dbReference type="SUPFAM" id="SSF54211">
    <property type="entry name" value="Ribosomal protein S5 domain 2-like"/>
    <property type="match status" value="1"/>
</dbReference>
<evidence type="ECO:0000256" key="3">
    <source>
        <dbReference type="ARBA" id="ARBA00022697"/>
    </source>
</evidence>
<evidence type="ECO:0000256" key="6">
    <source>
        <dbReference type="ARBA" id="ARBA00022840"/>
    </source>
</evidence>
<dbReference type="InterPro" id="IPR014721">
    <property type="entry name" value="Ribsml_uS5_D2-typ_fold_subgr"/>
</dbReference>
<dbReference type="AlphaFoldDB" id="A0A7G8BNQ2"/>
<keyword evidence="4 7" id="KW-0547">Nucleotide-binding</keyword>
<evidence type="ECO:0000256" key="7">
    <source>
        <dbReference type="HAMAP-Rule" id="MF_00384"/>
    </source>
</evidence>
<dbReference type="KEGG" id="adin:H7849_09870"/>
<evidence type="ECO:0000313" key="10">
    <source>
        <dbReference type="EMBL" id="QNI34172.1"/>
    </source>
</evidence>
<dbReference type="Pfam" id="PF00288">
    <property type="entry name" value="GHMP_kinases_N"/>
    <property type="match status" value="1"/>
</dbReference>
<dbReference type="Proteomes" id="UP000515312">
    <property type="component" value="Chromosome"/>
</dbReference>
<organism evidence="10 11">
    <name type="scientific">Alloacidobacterium dinghuense</name>
    <dbReference type="NCBI Taxonomy" id="2763107"/>
    <lineage>
        <taxon>Bacteria</taxon>
        <taxon>Pseudomonadati</taxon>
        <taxon>Acidobacteriota</taxon>
        <taxon>Terriglobia</taxon>
        <taxon>Terriglobales</taxon>
        <taxon>Acidobacteriaceae</taxon>
        <taxon>Alloacidobacterium</taxon>
    </lineage>
</organism>
<dbReference type="PRINTS" id="PR00958">
    <property type="entry name" value="HOMSERKINASE"/>
</dbReference>
<dbReference type="RefSeq" id="WP_186746129.1">
    <property type="nucleotide sequence ID" value="NZ_CP060394.1"/>
</dbReference>
<keyword evidence="5 7" id="KW-0418">Kinase</keyword>
<evidence type="ECO:0000259" key="9">
    <source>
        <dbReference type="Pfam" id="PF00288"/>
    </source>
</evidence>
<dbReference type="InterPro" id="IPR006204">
    <property type="entry name" value="GHMP_kinase_N_dom"/>
</dbReference>
<dbReference type="HAMAP" id="MF_00384">
    <property type="entry name" value="Homoser_kinase"/>
    <property type="match status" value="1"/>
</dbReference>
<evidence type="ECO:0000256" key="2">
    <source>
        <dbReference type="ARBA" id="ARBA00022679"/>
    </source>
</evidence>
<dbReference type="GO" id="GO:0005524">
    <property type="term" value="F:ATP binding"/>
    <property type="evidence" value="ECO:0007669"/>
    <property type="project" value="UniProtKB-UniRule"/>
</dbReference>
<feature type="domain" description="GHMP kinase N-terminal" evidence="9">
    <location>
        <begin position="60"/>
        <end position="142"/>
    </location>
</feature>
<keyword evidence="2 7" id="KW-0808">Transferase</keyword>
<name>A0A7G8BNQ2_9BACT</name>
<dbReference type="PANTHER" id="PTHR20861:SF1">
    <property type="entry name" value="HOMOSERINE KINASE"/>
    <property type="match status" value="1"/>
</dbReference>
<dbReference type="UniPathway" id="UPA00050">
    <property type="reaction ID" value="UER00064"/>
</dbReference>
<comment type="subcellular location">
    <subcellularLocation>
        <location evidence="7">Cytoplasm</location>
    </subcellularLocation>
</comment>
<keyword evidence="6 7" id="KW-0067">ATP-binding</keyword>
<comment type="similarity">
    <text evidence="7">Belongs to the GHMP kinase family. Homoserine kinase subfamily.</text>
</comment>
<evidence type="ECO:0000256" key="8">
    <source>
        <dbReference type="NCBIfam" id="TIGR00191"/>
    </source>
</evidence>
<dbReference type="SUPFAM" id="SSF55060">
    <property type="entry name" value="GHMP Kinase, C-terminal domain"/>
    <property type="match status" value="1"/>
</dbReference>
<dbReference type="InterPro" id="IPR036554">
    <property type="entry name" value="GHMP_kinase_C_sf"/>
</dbReference>
<comment type="catalytic activity">
    <reaction evidence="7">
        <text>L-homoserine + ATP = O-phospho-L-homoserine + ADP + H(+)</text>
        <dbReference type="Rhea" id="RHEA:13985"/>
        <dbReference type="ChEBI" id="CHEBI:15378"/>
        <dbReference type="ChEBI" id="CHEBI:30616"/>
        <dbReference type="ChEBI" id="CHEBI:57476"/>
        <dbReference type="ChEBI" id="CHEBI:57590"/>
        <dbReference type="ChEBI" id="CHEBI:456216"/>
        <dbReference type="EC" id="2.7.1.39"/>
    </reaction>
</comment>
<reference evidence="10 11" key="1">
    <citation type="submission" date="2020-08" db="EMBL/GenBank/DDBJ databases">
        <title>Edaphobacter telluris sp. nov. and Acidobacterium dinghuensis sp. nov., two acidobacteria isolated from forest soil.</title>
        <authorList>
            <person name="Fu J."/>
            <person name="Qiu L."/>
        </authorList>
    </citation>
    <scope>NUCLEOTIDE SEQUENCE [LARGE SCALE GENOMIC DNA]</scope>
    <source>
        <strain evidence="10">4Y35</strain>
    </source>
</reference>
<evidence type="ECO:0000313" key="11">
    <source>
        <dbReference type="Proteomes" id="UP000515312"/>
    </source>
</evidence>
<dbReference type="GO" id="GO:0004413">
    <property type="term" value="F:homoserine kinase activity"/>
    <property type="evidence" value="ECO:0007669"/>
    <property type="project" value="UniProtKB-UniRule"/>
</dbReference>
<accession>A0A7G8BNQ2</accession>
<evidence type="ECO:0000256" key="1">
    <source>
        <dbReference type="ARBA" id="ARBA00022605"/>
    </source>
</evidence>
<comment type="pathway">
    <text evidence="7">Amino-acid biosynthesis; L-threonine biosynthesis; L-threonine from L-aspartate: step 4/5.</text>
</comment>
<protein>
    <recommendedName>
        <fullName evidence="7 8">Homoserine kinase</fullName>
        <shortName evidence="7">HK</shortName>
        <shortName evidence="7">HSK</shortName>
        <ecNumber evidence="7 8">2.7.1.39</ecNumber>
    </recommendedName>
</protein>
<evidence type="ECO:0000256" key="4">
    <source>
        <dbReference type="ARBA" id="ARBA00022741"/>
    </source>
</evidence>
<sequence length="305" mass="32806">MSKDRLYLRLPATSANLGPGFDALALALTLYLDIEAAPARHYSIHASGRNADICGATDRNLLLHTYKIVLQQQRVSEVPLELEVCNGIPLGMGCGSSAATRLAGVALASHFGRLGWDRGRILTEASRLEGHPDNTAACWLGGFTVACWRGNEVEAISLTPRALWQALVVMPQKPLATVLSRKVVPESFSRADVVANLQRVALLTAAFATGHGELLGTAVEDRLHQPYRVEVCPLLKKLLPLSGQGEILSVTLSGAGPSVLLLLQPGVGIDATKEIVRKHTEDEPIEILECGLQLNPALCRIESHR</sequence>
<dbReference type="NCBIfam" id="TIGR00191">
    <property type="entry name" value="thrB"/>
    <property type="match status" value="1"/>
</dbReference>
<evidence type="ECO:0000256" key="5">
    <source>
        <dbReference type="ARBA" id="ARBA00022777"/>
    </source>
</evidence>
<gene>
    <name evidence="7 10" type="primary">thrB</name>
    <name evidence="10" type="ORF">H7849_09870</name>
</gene>
<proteinExistence type="inferred from homology"/>
<dbReference type="InterPro" id="IPR020568">
    <property type="entry name" value="Ribosomal_Su5_D2-typ_SF"/>
</dbReference>
<keyword evidence="3 7" id="KW-0791">Threonine biosynthesis</keyword>
<dbReference type="GO" id="GO:0005737">
    <property type="term" value="C:cytoplasm"/>
    <property type="evidence" value="ECO:0007669"/>
    <property type="project" value="UniProtKB-SubCell"/>
</dbReference>
<dbReference type="InterPro" id="IPR000870">
    <property type="entry name" value="Homoserine_kinase"/>
</dbReference>
<comment type="function">
    <text evidence="7">Catalyzes the ATP-dependent phosphorylation of L-homoserine to L-homoserine phosphate.</text>
</comment>